<reference evidence="2 3" key="1">
    <citation type="submission" date="2019-03" db="EMBL/GenBank/DDBJ databases">
        <title>Metabolic potential of uncultured bacteria and archaea associated with petroleum seepage in deep-sea sediments.</title>
        <authorList>
            <person name="Dong X."/>
            <person name="Hubert C."/>
        </authorList>
    </citation>
    <scope>NUCLEOTIDE SEQUENCE [LARGE SCALE GENOMIC DNA]</scope>
    <source>
        <strain evidence="2">E44_bin18</strain>
    </source>
</reference>
<evidence type="ECO:0000313" key="3">
    <source>
        <dbReference type="Proteomes" id="UP000315525"/>
    </source>
</evidence>
<dbReference type="AlphaFoldDB" id="A0A523USK5"/>
<accession>A0A523USK5</accession>
<dbReference type="Proteomes" id="UP000315525">
    <property type="component" value="Unassembled WGS sequence"/>
</dbReference>
<keyword evidence="1" id="KW-0732">Signal</keyword>
<feature type="signal peptide" evidence="1">
    <location>
        <begin position="1"/>
        <end position="31"/>
    </location>
</feature>
<dbReference type="InterPro" id="IPR011044">
    <property type="entry name" value="Quino_amine_DH_bsu"/>
</dbReference>
<gene>
    <name evidence="2" type="ORF">E3J62_07075</name>
</gene>
<name>A0A523USK5_UNCT6</name>
<protein>
    <recommendedName>
        <fullName evidence="4">WD40 repeat domain-containing protein</fullName>
    </recommendedName>
</protein>
<sequence length="435" mass="48656">MADRRKSLCQFTAYFCLIGTLALIAPGTALSQAKRAVTYQVLWEKQYENEIKSAIFGSQGGNIYPRIVVLEDKLLFLSSLGSVINSLDLLYTRDMVEANEPGAPVVERIRIDAQVFLSRSGKYVAVFRVLTQTQNHEIVERELRIFNDRGEEVWRTVKPILAYDESPNFQVSDRDGSIAFMRSRFGGIRFLRGENQRDIAYAPLQPAGRFSDDGEYFAAMFGEPMGEGQSSGDAVDRILWVALYDRSGRELWKQEPTGAQIGVSIDISSKGEYLVASGRRMRAPRGPIEGVSASLFDVGGKEIRLSEPMLFHRSSFSKNARFVALSNAVERNVKVYETASGRSIFRRKFEYRPAKILMSDDGSWLVVETHMTVRHSHQHARVSVFGVLAGDLVWSKTFEGAGFGITPLPALCAISPSAGQIAFKFEDRLVCYARE</sequence>
<proteinExistence type="predicted"/>
<organism evidence="2 3">
    <name type="scientific">candidate division TA06 bacterium</name>
    <dbReference type="NCBI Taxonomy" id="2250710"/>
    <lineage>
        <taxon>Bacteria</taxon>
        <taxon>Bacteria division TA06</taxon>
    </lineage>
</organism>
<evidence type="ECO:0000256" key="1">
    <source>
        <dbReference type="SAM" id="SignalP"/>
    </source>
</evidence>
<feature type="chain" id="PRO_5022093325" description="WD40 repeat domain-containing protein" evidence="1">
    <location>
        <begin position="32"/>
        <end position="435"/>
    </location>
</feature>
<evidence type="ECO:0008006" key="4">
    <source>
        <dbReference type="Google" id="ProtNLM"/>
    </source>
</evidence>
<comment type="caution">
    <text evidence="2">The sequence shown here is derived from an EMBL/GenBank/DDBJ whole genome shotgun (WGS) entry which is preliminary data.</text>
</comment>
<evidence type="ECO:0000313" key="2">
    <source>
        <dbReference type="EMBL" id="TET45514.1"/>
    </source>
</evidence>
<dbReference type="EMBL" id="SOJN01000080">
    <property type="protein sequence ID" value="TET45514.1"/>
    <property type="molecule type" value="Genomic_DNA"/>
</dbReference>
<dbReference type="SUPFAM" id="SSF50969">
    <property type="entry name" value="YVTN repeat-like/Quinoprotein amine dehydrogenase"/>
    <property type="match status" value="1"/>
</dbReference>